<comment type="caution">
    <text evidence="9">The sequence shown here is derived from an EMBL/GenBank/DDBJ whole genome shotgun (WGS) entry which is preliminary data.</text>
</comment>
<evidence type="ECO:0000256" key="4">
    <source>
        <dbReference type="ARBA" id="ARBA00022989"/>
    </source>
</evidence>
<feature type="compositionally biased region" description="Low complexity" evidence="6">
    <location>
        <begin position="23"/>
        <end position="32"/>
    </location>
</feature>
<dbReference type="Proteomes" id="UP000319771">
    <property type="component" value="Unassembled WGS sequence"/>
</dbReference>
<feature type="transmembrane region" description="Helical" evidence="7">
    <location>
        <begin position="251"/>
        <end position="273"/>
    </location>
</feature>
<feature type="region of interest" description="Disordered" evidence="6">
    <location>
        <begin position="331"/>
        <end position="359"/>
    </location>
</feature>
<dbReference type="GO" id="GO:0016020">
    <property type="term" value="C:membrane"/>
    <property type="evidence" value="ECO:0007669"/>
    <property type="project" value="UniProtKB-SubCell"/>
</dbReference>
<organism evidence="9 10">
    <name type="scientific">Eiseniibacteriota bacterium</name>
    <dbReference type="NCBI Taxonomy" id="2212470"/>
    <lineage>
        <taxon>Bacteria</taxon>
        <taxon>Candidatus Eiseniibacteriota</taxon>
    </lineage>
</organism>
<feature type="compositionally biased region" description="Pro residues" evidence="6">
    <location>
        <begin position="335"/>
        <end position="350"/>
    </location>
</feature>
<dbReference type="InterPro" id="IPR050638">
    <property type="entry name" value="AA-Vitamin_Transporters"/>
</dbReference>
<keyword evidence="5 7" id="KW-0472">Membrane</keyword>
<feature type="transmembrane region" description="Helical" evidence="7">
    <location>
        <begin position="99"/>
        <end position="120"/>
    </location>
</feature>
<feature type="transmembrane region" description="Helical" evidence="7">
    <location>
        <begin position="73"/>
        <end position="93"/>
    </location>
</feature>
<feature type="region of interest" description="Disordered" evidence="6">
    <location>
        <begin position="14"/>
        <end position="66"/>
    </location>
</feature>
<gene>
    <name evidence="9" type="ORF">E6K81_03925</name>
</gene>
<accession>A0A538UCI2</accession>
<evidence type="ECO:0000313" key="10">
    <source>
        <dbReference type="Proteomes" id="UP000319771"/>
    </source>
</evidence>
<dbReference type="InterPro" id="IPR037185">
    <property type="entry name" value="EmrE-like"/>
</dbReference>
<reference evidence="9 10" key="1">
    <citation type="journal article" date="2019" name="Nat. Microbiol.">
        <title>Mediterranean grassland soil C-N compound turnover is dependent on rainfall and depth, and is mediated by genomically divergent microorganisms.</title>
        <authorList>
            <person name="Diamond S."/>
            <person name="Andeer P.F."/>
            <person name="Li Z."/>
            <person name="Crits-Christoph A."/>
            <person name="Burstein D."/>
            <person name="Anantharaman K."/>
            <person name="Lane K.R."/>
            <person name="Thomas B.C."/>
            <person name="Pan C."/>
            <person name="Northen T.R."/>
            <person name="Banfield J.F."/>
        </authorList>
    </citation>
    <scope>NUCLEOTIDE SEQUENCE [LARGE SCALE GENOMIC DNA]</scope>
    <source>
        <strain evidence="9">WS_11</strain>
    </source>
</reference>
<evidence type="ECO:0000259" key="8">
    <source>
        <dbReference type="Pfam" id="PF00892"/>
    </source>
</evidence>
<dbReference type="Pfam" id="PF00892">
    <property type="entry name" value="EamA"/>
    <property type="match status" value="1"/>
</dbReference>
<feature type="transmembrane region" description="Helical" evidence="7">
    <location>
        <begin position="280"/>
        <end position="299"/>
    </location>
</feature>
<dbReference type="PANTHER" id="PTHR32322">
    <property type="entry name" value="INNER MEMBRANE TRANSPORTER"/>
    <property type="match status" value="1"/>
</dbReference>
<evidence type="ECO:0000256" key="7">
    <source>
        <dbReference type="SAM" id="Phobius"/>
    </source>
</evidence>
<evidence type="ECO:0000256" key="1">
    <source>
        <dbReference type="ARBA" id="ARBA00004141"/>
    </source>
</evidence>
<comment type="subcellular location">
    <subcellularLocation>
        <location evidence="1">Membrane</location>
        <topology evidence="1">Multi-pass membrane protein</topology>
    </subcellularLocation>
</comment>
<comment type="similarity">
    <text evidence="2">Belongs to the EamA transporter family.</text>
</comment>
<evidence type="ECO:0000256" key="2">
    <source>
        <dbReference type="ARBA" id="ARBA00007362"/>
    </source>
</evidence>
<name>A0A538UCI2_UNCEI</name>
<feature type="transmembrane region" description="Helical" evidence="7">
    <location>
        <begin position="220"/>
        <end position="239"/>
    </location>
</feature>
<evidence type="ECO:0000256" key="6">
    <source>
        <dbReference type="SAM" id="MobiDB-lite"/>
    </source>
</evidence>
<dbReference type="SUPFAM" id="SSF103481">
    <property type="entry name" value="Multidrug resistance efflux transporter EmrE"/>
    <property type="match status" value="2"/>
</dbReference>
<evidence type="ECO:0000313" key="9">
    <source>
        <dbReference type="EMBL" id="TMQ73602.1"/>
    </source>
</evidence>
<dbReference type="AlphaFoldDB" id="A0A538UCI2"/>
<proteinExistence type="inferred from homology"/>
<keyword evidence="3 7" id="KW-0812">Transmembrane</keyword>
<dbReference type="InterPro" id="IPR000620">
    <property type="entry name" value="EamA_dom"/>
</dbReference>
<evidence type="ECO:0000256" key="3">
    <source>
        <dbReference type="ARBA" id="ARBA00022692"/>
    </source>
</evidence>
<feature type="transmembrane region" description="Helical" evidence="7">
    <location>
        <begin position="188"/>
        <end position="208"/>
    </location>
</feature>
<dbReference type="PANTHER" id="PTHR32322:SF2">
    <property type="entry name" value="EAMA DOMAIN-CONTAINING PROTEIN"/>
    <property type="match status" value="1"/>
</dbReference>
<feature type="transmembrane region" description="Helical" evidence="7">
    <location>
        <begin position="305"/>
        <end position="324"/>
    </location>
</feature>
<feature type="domain" description="EamA" evidence="8">
    <location>
        <begin position="191"/>
        <end position="322"/>
    </location>
</feature>
<dbReference type="EMBL" id="VBPB01000057">
    <property type="protein sequence ID" value="TMQ73602.1"/>
    <property type="molecule type" value="Genomic_DNA"/>
</dbReference>
<sequence length="359" mass="37561">MALSSRTLPWRASACRGAPPPARATSPRAALACGTRGPAATLPRRSLAQPPSPAVPIERMPESSLQPGGSRSLLAFATCTAIWGSTFLVIRVGDDSMPPMWAASLRLIVAALVLMTITLARHRLPQGSALRAAIGYGIFQFGLDLPLLYWGELTVSSGLAAAVFATIPLTSAGVAVLFSHDLATPTSLLPLLAIVLATVAAALGSTLLKRGPRQDPIGANAVGAAVGIPFCLMASWLMHEHRAMPTHAGQIVPILYLAIAGSVGAFVVFAWLVNHWPVSSVAFIGVMVPVIAVTLGALVRHERLAAQQMLGSLLVLSGVLVAIVSDRRRMRRGVPRPPPRRPAAPRPGARPAPGGRRGR</sequence>
<evidence type="ECO:0000256" key="5">
    <source>
        <dbReference type="ARBA" id="ARBA00023136"/>
    </source>
</evidence>
<protein>
    <recommendedName>
        <fullName evidence="8">EamA domain-containing protein</fullName>
    </recommendedName>
</protein>
<keyword evidence="4 7" id="KW-1133">Transmembrane helix</keyword>